<protein>
    <recommendedName>
        <fullName evidence="5">WD40 repeat domain-containing protein</fullName>
    </recommendedName>
</protein>
<evidence type="ECO:0000256" key="1">
    <source>
        <dbReference type="SAM" id="MobiDB-lite"/>
    </source>
</evidence>
<evidence type="ECO:0000313" key="4">
    <source>
        <dbReference type="Proteomes" id="UP000331127"/>
    </source>
</evidence>
<keyword evidence="2" id="KW-0812">Transmembrane</keyword>
<gene>
    <name evidence="3" type="ORF">Amac_027440</name>
</gene>
<feature type="transmembrane region" description="Helical" evidence="2">
    <location>
        <begin position="35"/>
        <end position="59"/>
    </location>
</feature>
<comment type="caution">
    <text evidence="3">The sequence shown here is derived from an EMBL/GenBank/DDBJ whole genome shotgun (WGS) entry which is preliminary data.</text>
</comment>
<organism evidence="3 4">
    <name type="scientific">Acrocarpospora macrocephala</name>
    <dbReference type="NCBI Taxonomy" id="150177"/>
    <lineage>
        <taxon>Bacteria</taxon>
        <taxon>Bacillati</taxon>
        <taxon>Actinomycetota</taxon>
        <taxon>Actinomycetes</taxon>
        <taxon>Streptosporangiales</taxon>
        <taxon>Streptosporangiaceae</taxon>
        <taxon>Acrocarpospora</taxon>
    </lineage>
</organism>
<dbReference type="Gene3D" id="2.130.10.10">
    <property type="entry name" value="YVTN repeat-like/Quinoprotein amine dehydrogenase"/>
    <property type="match status" value="1"/>
</dbReference>
<dbReference type="EMBL" id="BLAE01000014">
    <property type="protein sequence ID" value="GES09148.1"/>
    <property type="molecule type" value="Genomic_DNA"/>
</dbReference>
<dbReference type="RefSeq" id="WP_155354724.1">
    <property type="nucleotide sequence ID" value="NZ_BAAAHL010000042.1"/>
</dbReference>
<feature type="compositionally biased region" description="Low complexity" evidence="1">
    <location>
        <begin position="65"/>
        <end position="81"/>
    </location>
</feature>
<dbReference type="Proteomes" id="UP000331127">
    <property type="component" value="Unassembled WGS sequence"/>
</dbReference>
<accession>A0A5M3WSJ8</accession>
<keyword evidence="4" id="KW-1185">Reference proteome</keyword>
<dbReference type="OrthoDB" id="4303889at2"/>
<evidence type="ECO:0008006" key="5">
    <source>
        <dbReference type="Google" id="ProtNLM"/>
    </source>
</evidence>
<feature type="region of interest" description="Disordered" evidence="1">
    <location>
        <begin position="65"/>
        <end position="88"/>
    </location>
</feature>
<dbReference type="SUPFAM" id="SSF82171">
    <property type="entry name" value="DPP6 N-terminal domain-like"/>
    <property type="match status" value="1"/>
</dbReference>
<evidence type="ECO:0000256" key="2">
    <source>
        <dbReference type="SAM" id="Phobius"/>
    </source>
</evidence>
<reference evidence="3 4" key="1">
    <citation type="submission" date="2019-10" db="EMBL/GenBank/DDBJ databases">
        <title>Whole genome shotgun sequence of Acrocarpospora macrocephala NBRC 16266.</title>
        <authorList>
            <person name="Ichikawa N."/>
            <person name="Kimura A."/>
            <person name="Kitahashi Y."/>
            <person name="Komaki H."/>
            <person name="Oguchi A."/>
        </authorList>
    </citation>
    <scope>NUCLEOTIDE SEQUENCE [LARGE SCALE GENOMIC DNA]</scope>
    <source>
        <strain evidence="3 4">NBRC 16266</strain>
    </source>
</reference>
<keyword evidence="2" id="KW-1133">Transmembrane helix</keyword>
<dbReference type="InterPro" id="IPR015943">
    <property type="entry name" value="WD40/YVTN_repeat-like_dom_sf"/>
</dbReference>
<evidence type="ECO:0000313" key="3">
    <source>
        <dbReference type="EMBL" id="GES09148.1"/>
    </source>
</evidence>
<dbReference type="AlphaFoldDB" id="A0A5M3WSJ8"/>
<name>A0A5M3WSJ8_9ACTN</name>
<keyword evidence="2" id="KW-0472">Membrane</keyword>
<sequence>MNEETLIRETLREWSEQARVPADLADRALSRRRRWLPALAVVVAAAAVIAATFVLPGAFRADPTPATDATATATASQPPTDIQVDTENNPPKTLIAAGRVAVSAYSTLRWVPTGRGTEMIRWNWSLYNPNSGQYEKTDWSWVDVAPGMRFAVVMEGDLPARRVGVFDMSTRQVTRWVDVEQGAGAAFWSPDGSRILVTTYSGPPNESRWLNKKRTSFETLPSTRTGFAVVDANTGQITFRPFPTNSYDPPRRDFSWSEDGTLIWEEQSVAPHQVFYDLQGNPRPAPADLVKANEQAGVSPNGKLIADHGQPPGPQTTVKELATGKIVGVQPMLQLVAWADDEHLIALGCAGSCEFEFNAALVLVSLDGKEVVQLSGYRENTNDPDAWQPRFTLR</sequence>
<proteinExistence type="predicted"/>